<comment type="caution">
    <text evidence="3">The sequence shown here is derived from an EMBL/GenBank/DDBJ whole genome shotgun (WGS) entry which is preliminary data.</text>
</comment>
<gene>
    <name evidence="3" type="ORF">C7443_102541</name>
</gene>
<name>A0A317N3Z9_9GAMM</name>
<dbReference type="NCBIfam" id="TIGR02595">
    <property type="entry name" value="PEP_CTERM"/>
    <property type="match status" value="1"/>
</dbReference>
<accession>A0A317N3Z9</accession>
<organism evidence="3 4">
    <name type="scientific">Plasticicumulans acidivorans</name>
    <dbReference type="NCBI Taxonomy" id="886464"/>
    <lineage>
        <taxon>Bacteria</taxon>
        <taxon>Pseudomonadati</taxon>
        <taxon>Pseudomonadota</taxon>
        <taxon>Gammaproteobacteria</taxon>
        <taxon>Candidatus Competibacteraceae</taxon>
        <taxon>Plasticicumulans</taxon>
    </lineage>
</organism>
<dbReference type="AlphaFoldDB" id="A0A317N3Z9"/>
<keyword evidence="1" id="KW-0732">Signal</keyword>
<proteinExistence type="predicted"/>
<dbReference type="InterPro" id="IPR013424">
    <property type="entry name" value="Ice-binding_C"/>
</dbReference>
<evidence type="ECO:0000313" key="3">
    <source>
        <dbReference type="EMBL" id="PWV64887.1"/>
    </source>
</evidence>
<dbReference type="Proteomes" id="UP000246569">
    <property type="component" value="Unassembled WGS sequence"/>
</dbReference>
<dbReference type="NCBIfam" id="NF038125">
    <property type="entry name" value="PEP_CTERM_THxN"/>
    <property type="match status" value="1"/>
</dbReference>
<evidence type="ECO:0000313" key="4">
    <source>
        <dbReference type="Proteomes" id="UP000246569"/>
    </source>
</evidence>
<evidence type="ECO:0000256" key="1">
    <source>
        <dbReference type="SAM" id="SignalP"/>
    </source>
</evidence>
<feature type="chain" id="PRO_5016435056" evidence="1">
    <location>
        <begin position="31"/>
        <end position="274"/>
    </location>
</feature>
<sequence>METTRGSGFWHRLTRLAGIALICASGAARADTFVNSWHFEIDADFNSAMTYFSSPSVSNHVTAQSLSWGDSTGFGQSSLVIGNDPSSGTIVTNDLAGAATLTVTHNNEPVTGATLTSTVIDSELTLYASDPNDPTAVIDAQTIAFSILFAETPNSTPCVASSPTPCNDIFVLSSGLLNYPFSYNGYDYYLNILNITGGGLTALSPLPDAVCAAAGAGSGCLGFTTVEGQANTFQFGLTITGTPLTVDVPEPATLALWGAGLGLLGWGGRARRRH</sequence>
<keyword evidence="4" id="KW-1185">Reference proteome</keyword>
<dbReference type="RefSeq" id="WP_170123498.1">
    <property type="nucleotide sequence ID" value="NZ_QGTJ01000002.1"/>
</dbReference>
<reference evidence="3 4" key="1">
    <citation type="submission" date="2018-05" db="EMBL/GenBank/DDBJ databases">
        <title>Genomic Encyclopedia of Type Strains, Phase IV (KMG-IV): sequencing the most valuable type-strain genomes for metagenomic binning, comparative biology and taxonomic classification.</title>
        <authorList>
            <person name="Goeker M."/>
        </authorList>
    </citation>
    <scope>NUCLEOTIDE SEQUENCE [LARGE SCALE GENOMIC DNA]</scope>
    <source>
        <strain evidence="3 4">DSM 23606</strain>
    </source>
</reference>
<dbReference type="NCBIfam" id="NF038131">
    <property type="entry name" value="choice_anch_K"/>
    <property type="match status" value="1"/>
</dbReference>
<dbReference type="Pfam" id="PF07589">
    <property type="entry name" value="PEP-CTERM"/>
    <property type="match status" value="1"/>
</dbReference>
<feature type="signal peptide" evidence="1">
    <location>
        <begin position="1"/>
        <end position="30"/>
    </location>
</feature>
<feature type="domain" description="Ice-binding protein C-terminal" evidence="2">
    <location>
        <begin position="247"/>
        <end position="272"/>
    </location>
</feature>
<evidence type="ECO:0000259" key="2">
    <source>
        <dbReference type="Pfam" id="PF07589"/>
    </source>
</evidence>
<protein>
    <submittedName>
        <fullName evidence="3">Putative secreted protein with PEP-CTERM sorting signal</fullName>
    </submittedName>
</protein>
<dbReference type="EMBL" id="QGTJ01000002">
    <property type="protein sequence ID" value="PWV64887.1"/>
    <property type="molecule type" value="Genomic_DNA"/>
</dbReference>
<dbReference type="InterPro" id="IPR047995">
    <property type="entry name" value="Choice_anch_K"/>
</dbReference>